<gene>
    <name evidence="5" type="ORF">F0145_20500</name>
</gene>
<dbReference type="PANTHER" id="PTHR30146">
    <property type="entry name" value="LACI-RELATED TRANSCRIPTIONAL REPRESSOR"/>
    <property type="match status" value="1"/>
</dbReference>
<dbReference type="Proteomes" id="UP000323426">
    <property type="component" value="Unassembled WGS sequence"/>
</dbReference>
<keyword evidence="6" id="KW-1185">Reference proteome</keyword>
<dbReference type="SUPFAM" id="SSF47413">
    <property type="entry name" value="lambda repressor-like DNA-binding domains"/>
    <property type="match status" value="1"/>
</dbReference>
<keyword evidence="1" id="KW-0805">Transcription regulation</keyword>
<feature type="domain" description="HTH lacI-type" evidence="4">
    <location>
        <begin position="6"/>
        <end position="58"/>
    </location>
</feature>
<reference evidence="5 6" key="1">
    <citation type="submission" date="2019-09" db="EMBL/GenBank/DDBJ databases">
        <title>Genome sequence and assembly of Adhaeribacter sp.</title>
        <authorList>
            <person name="Chhetri G."/>
        </authorList>
    </citation>
    <scope>NUCLEOTIDE SEQUENCE [LARGE SCALE GENOMIC DNA]</scope>
    <source>
        <strain evidence="5 6">DK36</strain>
    </source>
</reference>
<dbReference type="GO" id="GO:0000976">
    <property type="term" value="F:transcription cis-regulatory region binding"/>
    <property type="evidence" value="ECO:0007669"/>
    <property type="project" value="TreeGrafter"/>
</dbReference>
<keyword evidence="3" id="KW-0804">Transcription</keyword>
<accession>A0A5M6D405</accession>
<evidence type="ECO:0000313" key="5">
    <source>
        <dbReference type="EMBL" id="KAA5541596.1"/>
    </source>
</evidence>
<evidence type="ECO:0000256" key="1">
    <source>
        <dbReference type="ARBA" id="ARBA00023015"/>
    </source>
</evidence>
<dbReference type="InterPro" id="IPR000843">
    <property type="entry name" value="HTH_LacI"/>
</dbReference>
<dbReference type="PROSITE" id="PS50932">
    <property type="entry name" value="HTH_LACI_2"/>
    <property type="match status" value="1"/>
</dbReference>
<keyword evidence="2" id="KW-0238">DNA-binding</keyword>
<dbReference type="Gene3D" id="3.40.50.2300">
    <property type="match status" value="2"/>
</dbReference>
<dbReference type="GO" id="GO:0003700">
    <property type="term" value="F:DNA-binding transcription factor activity"/>
    <property type="evidence" value="ECO:0007669"/>
    <property type="project" value="TreeGrafter"/>
</dbReference>
<dbReference type="SMART" id="SM00354">
    <property type="entry name" value="HTH_LACI"/>
    <property type="match status" value="1"/>
</dbReference>
<dbReference type="InterPro" id="IPR028082">
    <property type="entry name" value="Peripla_BP_I"/>
</dbReference>
<evidence type="ECO:0000256" key="3">
    <source>
        <dbReference type="ARBA" id="ARBA00023163"/>
    </source>
</evidence>
<sequence length="336" mass="38023">MNKIDIKTLAKELNVSPATITRAFRGYSDINPETKERILALAKKLNYHPNYYASNLRETKSKTIAVIIPQLRDIFFSLAIDGLESLANQKGYHILIYRTENQYEKEVSFINYLQNGRVDGIIMSGCAEAQDHKYLHQLQKRNIPVVFFDRIYDDVKAPKVSTDDYESSYKATKLLAERGCKKIAHLGYKNARSIGKTRMEGYQDALKDFGLPVDEQLIINCLDDNEQNYACISLAIKSLKPDGIFAAGENLAFISYKICHELQIKIPDALKIISYSSSEVADLLNPSLTTITQPALEIGNKAAMLLFQILEGESQAVENQIILQSELIERESTRMR</sequence>
<evidence type="ECO:0000259" key="4">
    <source>
        <dbReference type="PROSITE" id="PS50932"/>
    </source>
</evidence>
<evidence type="ECO:0000256" key="2">
    <source>
        <dbReference type="ARBA" id="ARBA00023125"/>
    </source>
</evidence>
<dbReference type="InterPro" id="IPR010982">
    <property type="entry name" value="Lambda_DNA-bd_dom_sf"/>
</dbReference>
<dbReference type="Pfam" id="PF13377">
    <property type="entry name" value="Peripla_BP_3"/>
    <property type="match status" value="1"/>
</dbReference>
<protein>
    <submittedName>
        <fullName evidence="5">LacI family transcriptional regulator</fullName>
    </submittedName>
</protein>
<dbReference type="InterPro" id="IPR046335">
    <property type="entry name" value="LacI/GalR-like_sensor"/>
</dbReference>
<proteinExistence type="predicted"/>
<evidence type="ECO:0000313" key="6">
    <source>
        <dbReference type="Proteomes" id="UP000323426"/>
    </source>
</evidence>
<dbReference type="CDD" id="cd06267">
    <property type="entry name" value="PBP1_LacI_sugar_binding-like"/>
    <property type="match status" value="1"/>
</dbReference>
<dbReference type="RefSeq" id="WP_150091463.1">
    <property type="nucleotide sequence ID" value="NZ_VWSF01000021.1"/>
</dbReference>
<name>A0A5M6D405_9BACT</name>
<dbReference type="SUPFAM" id="SSF53822">
    <property type="entry name" value="Periplasmic binding protein-like I"/>
    <property type="match status" value="1"/>
</dbReference>
<dbReference type="EMBL" id="VWSF01000021">
    <property type="protein sequence ID" value="KAA5541596.1"/>
    <property type="molecule type" value="Genomic_DNA"/>
</dbReference>
<dbReference type="Gene3D" id="1.10.260.40">
    <property type="entry name" value="lambda repressor-like DNA-binding domains"/>
    <property type="match status" value="1"/>
</dbReference>
<dbReference type="CDD" id="cd01392">
    <property type="entry name" value="HTH_LacI"/>
    <property type="match status" value="1"/>
</dbReference>
<dbReference type="AlphaFoldDB" id="A0A5M6D405"/>
<organism evidence="5 6">
    <name type="scientific">Adhaeribacter rhizoryzae</name>
    <dbReference type="NCBI Taxonomy" id="2607907"/>
    <lineage>
        <taxon>Bacteria</taxon>
        <taxon>Pseudomonadati</taxon>
        <taxon>Bacteroidota</taxon>
        <taxon>Cytophagia</taxon>
        <taxon>Cytophagales</taxon>
        <taxon>Hymenobacteraceae</taxon>
        <taxon>Adhaeribacter</taxon>
    </lineage>
</organism>
<dbReference type="PANTHER" id="PTHR30146:SF109">
    <property type="entry name" value="HTH-TYPE TRANSCRIPTIONAL REGULATOR GALS"/>
    <property type="match status" value="1"/>
</dbReference>
<comment type="caution">
    <text evidence="5">The sequence shown here is derived from an EMBL/GenBank/DDBJ whole genome shotgun (WGS) entry which is preliminary data.</text>
</comment>
<dbReference type="Pfam" id="PF00356">
    <property type="entry name" value="LacI"/>
    <property type="match status" value="1"/>
</dbReference>